<dbReference type="Pfam" id="PF16073">
    <property type="entry name" value="SAT"/>
    <property type="match status" value="1"/>
</dbReference>
<reference evidence="7 8" key="1">
    <citation type="submission" date="2018-05" db="EMBL/GenBank/DDBJ databases">
        <title>Genome sequencing and assembly of the regulated plant pathogen Lachnellula willkommii and related sister species for the development of diagnostic species identification markers.</title>
        <authorList>
            <person name="Giroux E."/>
            <person name="Bilodeau G."/>
        </authorList>
    </citation>
    <scope>NUCLEOTIDE SEQUENCE [LARGE SCALE GENOMIC DNA]</scope>
    <source>
        <strain evidence="7 8">CBS 268.59</strain>
    </source>
</reference>
<keyword evidence="1" id="KW-0596">Phosphopantetheine</keyword>
<keyword evidence="3" id="KW-0808">Transferase</keyword>
<dbReference type="SUPFAM" id="SSF55048">
    <property type="entry name" value="Probable ACP-binding domain of malonyl-CoA ACP transacylase"/>
    <property type="match status" value="1"/>
</dbReference>
<dbReference type="PROSITE" id="PS52004">
    <property type="entry name" value="KS3_2"/>
    <property type="match status" value="1"/>
</dbReference>
<dbReference type="InterPro" id="IPR014043">
    <property type="entry name" value="Acyl_transferase_dom"/>
</dbReference>
<accession>A0A8T9CBQ2</accession>
<dbReference type="InterPro" id="IPR016036">
    <property type="entry name" value="Malonyl_transacylase_ACP-bd"/>
</dbReference>
<dbReference type="SMART" id="SM00827">
    <property type="entry name" value="PKS_AT"/>
    <property type="match status" value="1"/>
</dbReference>
<comment type="caution">
    <text evidence="4">Lacks conserved residue(s) required for the propagation of feature annotation.</text>
</comment>
<protein>
    <submittedName>
        <fullName evidence="7">Conidial yellow pigment biosynthesis polyketide synthase</fullName>
    </submittedName>
</protein>
<dbReference type="PROSITE" id="PS00606">
    <property type="entry name" value="KS3_1"/>
    <property type="match status" value="1"/>
</dbReference>
<evidence type="ECO:0000256" key="1">
    <source>
        <dbReference type="ARBA" id="ARBA00022450"/>
    </source>
</evidence>
<dbReference type="InterPro" id="IPR050091">
    <property type="entry name" value="PKS_NRPS_Biosynth_Enz"/>
</dbReference>
<dbReference type="Gene3D" id="3.40.47.10">
    <property type="match status" value="1"/>
</dbReference>
<evidence type="ECO:0000313" key="7">
    <source>
        <dbReference type="EMBL" id="TVY82991.1"/>
    </source>
</evidence>
<dbReference type="OrthoDB" id="329835at2759"/>
<dbReference type="SUPFAM" id="SSF53901">
    <property type="entry name" value="Thiolase-like"/>
    <property type="match status" value="1"/>
</dbReference>
<sequence>MDALLFGDQTTDYLSTLLKLLNTPQGPLTSNFLQRVGTTLRNEIETIPKVERHGIPSFSSIDELVGRYETSPDRNAMLDSTLTCLSQLLHFFYNTKVIGVCTGLFAASAVLSCDDLTSFLPLAIETVKIAFRVGLLVSIRAKEITSQPTSISWSAIISGTSEQEAEAYAKHLNERYALKHARKLYVSSVGHTTATFSGPSSSLQLLFQQEGGVGKSSTQTIPIRAPYHAPHIYNPSDLECLISHQTSDILKLYTFDPTKAVSFGKIASNSTLDLFKNCICQVLCERLRWTTILDDSAEMLSKRNTQLIVIGSSPHHGLVMSLKQRVPDIMVVNSFRRENAHLTSRELLDSNAHDNSKIAIVGMAGRFPGANSTEELWALLEQGIDTHRTIPPDRWDFTTHTDASGSGKNKSHTPFGCFLNNPGMFDHRFFNMSPREATQTDPMQRLALVTAYEAMESSGMVLNRTPSTQADRVATFYGQASDDWKETNTAQDIDTFYITGGIRAFGPGRINYHLGFQGPSYNVDTACSSSLAAIQLACTSLKAKECDTVLAGGLNVFTNPDIYSGLSKGQFLSKTGPCKTFDDEADGYCRGEGVGTIILKRLPDAIADRDPILGVITASATNHSAEAVSITRPHVETQEALFGKVLSDAQIKPSDVSYIEMHGTGTQAGDSVEMESVMRVFAPQGKPGRKRDNPLFLGSVKANAGHGEAVSGFTGLVKVLSMMRNDLIPPHIGIKTRLNRGFPRDLTERNVNIAKKQSVWLRPYQGKRHVLMNNFGAAGGNTALVMEDGPLRPQLHSDPRACHIITISAKTLSSLQKNVQSFLLYAEVNTSVDLPSLSYTTTARRRHYKYRVAVEVESQDELSTKLRTHLHASPDLGVGPPGIVFVFTGQGCQYQGMGETLMRTSKAFKDSIFSLDRISVSQGFPSFKTFICEAFNPASDPALLAPTTPIVTQLALVCFQIALAKLWISWGMKPSAVIGHSLGEYAAMNISGVLSAFDVIYLVGSRARLLQTHCLVGTHSMLAVKGSLKPSEVESTCLQYGVEVACWNTPQDIVFSGPTPDIEKLQTSFSATIKTKKLDVPFAFHSSQVGPILDEFETHAASVLFCQPNVPVISPLYGRTLSGNHEFGGPYLRRHCREAVNFVDSLQNYVRTRGAEDQLGNLWLEIGPQAVCSSMVKATLGGTEKVLPSLSRTEEQWVTLTRSLSAVYTAGVDVDWAGYHHDYEACVQVLPLPTYSFDEKRFWIDYKNDWMLNKGDDVTAAASTPSGISTTTVHRIVKQEMNTAESTAVLVAETYFHDSQLRDIIAGHLINGVGLCPSAIYADMALTLSQYGCKLLRPTSETACMNVRDMTTVSPFIVDLGKTKDYQTLEIEVTVD</sequence>
<dbReference type="GO" id="GO:0006633">
    <property type="term" value="P:fatty acid biosynthetic process"/>
    <property type="evidence" value="ECO:0007669"/>
    <property type="project" value="InterPro"/>
</dbReference>
<dbReference type="Gene3D" id="3.40.366.10">
    <property type="entry name" value="Malonyl-Coenzyme A Acyl Carrier Protein, domain 2"/>
    <property type="match status" value="2"/>
</dbReference>
<dbReference type="Proteomes" id="UP000469558">
    <property type="component" value="Unassembled WGS sequence"/>
</dbReference>
<dbReference type="SUPFAM" id="SSF52151">
    <property type="entry name" value="FabD/lysophospholipase-like"/>
    <property type="match status" value="1"/>
</dbReference>
<dbReference type="GO" id="GO:0044550">
    <property type="term" value="P:secondary metabolite biosynthetic process"/>
    <property type="evidence" value="ECO:0007669"/>
    <property type="project" value="TreeGrafter"/>
</dbReference>
<dbReference type="Pfam" id="PF00109">
    <property type="entry name" value="ketoacyl-synt"/>
    <property type="match status" value="1"/>
</dbReference>
<dbReference type="SMART" id="SM00825">
    <property type="entry name" value="PKS_KS"/>
    <property type="match status" value="1"/>
</dbReference>
<dbReference type="EMBL" id="QGMK01000247">
    <property type="protein sequence ID" value="TVY82991.1"/>
    <property type="molecule type" value="Genomic_DNA"/>
</dbReference>
<keyword evidence="8" id="KW-1185">Reference proteome</keyword>
<dbReference type="Pfam" id="PF00698">
    <property type="entry name" value="Acyl_transf_1"/>
    <property type="match status" value="1"/>
</dbReference>
<dbReference type="PANTHER" id="PTHR43775">
    <property type="entry name" value="FATTY ACID SYNTHASE"/>
    <property type="match status" value="1"/>
</dbReference>
<dbReference type="InterPro" id="IPR014030">
    <property type="entry name" value="Ketoacyl_synth_N"/>
</dbReference>
<organism evidence="7 8">
    <name type="scientific">Lachnellula suecica</name>
    <dbReference type="NCBI Taxonomy" id="602035"/>
    <lineage>
        <taxon>Eukaryota</taxon>
        <taxon>Fungi</taxon>
        <taxon>Dikarya</taxon>
        <taxon>Ascomycota</taxon>
        <taxon>Pezizomycotina</taxon>
        <taxon>Leotiomycetes</taxon>
        <taxon>Helotiales</taxon>
        <taxon>Lachnaceae</taxon>
        <taxon>Lachnellula</taxon>
    </lineage>
</organism>
<dbReference type="Gene3D" id="3.30.70.3290">
    <property type="match status" value="1"/>
</dbReference>
<feature type="domain" description="Ketosynthase family 3 (KS3)" evidence="5">
    <location>
        <begin position="355"/>
        <end position="788"/>
    </location>
</feature>
<dbReference type="InterPro" id="IPR032088">
    <property type="entry name" value="SAT"/>
</dbReference>
<dbReference type="CDD" id="cd00833">
    <property type="entry name" value="PKS"/>
    <property type="match status" value="1"/>
</dbReference>
<dbReference type="PROSITE" id="PS52019">
    <property type="entry name" value="PKS_MFAS_DH"/>
    <property type="match status" value="1"/>
</dbReference>
<dbReference type="Pfam" id="PF22621">
    <property type="entry name" value="CurL-like_PKS_C"/>
    <property type="match status" value="1"/>
</dbReference>
<dbReference type="GO" id="GO:0004315">
    <property type="term" value="F:3-oxoacyl-[acyl-carrier-protein] synthase activity"/>
    <property type="evidence" value="ECO:0007669"/>
    <property type="project" value="InterPro"/>
</dbReference>
<dbReference type="InterPro" id="IPR018201">
    <property type="entry name" value="Ketoacyl_synth_AS"/>
</dbReference>
<dbReference type="PANTHER" id="PTHR43775:SF37">
    <property type="entry name" value="SI:DKEY-61P9.11"/>
    <property type="match status" value="1"/>
</dbReference>
<dbReference type="Gene3D" id="3.10.129.110">
    <property type="entry name" value="Polyketide synthase dehydratase"/>
    <property type="match status" value="1"/>
</dbReference>
<evidence type="ECO:0000256" key="3">
    <source>
        <dbReference type="ARBA" id="ARBA00022679"/>
    </source>
</evidence>
<name>A0A8T9CBQ2_9HELO</name>
<proteinExistence type="predicted"/>
<dbReference type="Pfam" id="PF02801">
    <property type="entry name" value="Ketoacyl-synt_C"/>
    <property type="match status" value="1"/>
</dbReference>
<dbReference type="InterPro" id="IPR016039">
    <property type="entry name" value="Thiolase-like"/>
</dbReference>
<keyword evidence="2" id="KW-0597">Phosphoprotein</keyword>
<dbReference type="InterPro" id="IPR014031">
    <property type="entry name" value="Ketoacyl_synth_C"/>
</dbReference>
<comment type="caution">
    <text evidence="7">The sequence shown here is derived from an EMBL/GenBank/DDBJ whole genome shotgun (WGS) entry which is preliminary data.</text>
</comment>
<evidence type="ECO:0000259" key="6">
    <source>
        <dbReference type="PROSITE" id="PS52019"/>
    </source>
</evidence>
<gene>
    <name evidence="7" type="primary">wA_0</name>
    <name evidence="7" type="ORF">LSUE1_G002616</name>
</gene>
<dbReference type="InterPro" id="IPR020841">
    <property type="entry name" value="PKS_Beta-ketoAc_synthase_dom"/>
</dbReference>
<dbReference type="InterPro" id="IPR016035">
    <property type="entry name" value="Acyl_Trfase/lysoPLipase"/>
</dbReference>
<dbReference type="InterPro" id="IPR049900">
    <property type="entry name" value="PKS_mFAS_DH"/>
</dbReference>
<dbReference type="InterPro" id="IPR042104">
    <property type="entry name" value="PKS_dehydratase_sf"/>
</dbReference>
<evidence type="ECO:0000259" key="5">
    <source>
        <dbReference type="PROSITE" id="PS52004"/>
    </source>
</evidence>
<evidence type="ECO:0000256" key="2">
    <source>
        <dbReference type="ARBA" id="ARBA00022553"/>
    </source>
</evidence>
<feature type="domain" description="PKS/mFAS DH" evidence="6">
    <location>
        <begin position="1274"/>
        <end position="1376"/>
    </location>
</feature>
<evidence type="ECO:0000313" key="8">
    <source>
        <dbReference type="Proteomes" id="UP000469558"/>
    </source>
</evidence>
<dbReference type="InterPro" id="IPR001227">
    <property type="entry name" value="Ac_transferase_dom_sf"/>
</dbReference>
<dbReference type="GO" id="GO:0004312">
    <property type="term" value="F:fatty acid synthase activity"/>
    <property type="evidence" value="ECO:0007669"/>
    <property type="project" value="TreeGrafter"/>
</dbReference>
<evidence type="ECO:0000256" key="4">
    <source>
        <dbReference type="PROSITE-ProRule" id="PRU01363"/>
    </source>
</evidence>